<evidence type="ECO:0000313" key="5">
    <source>
        <dbReference type="EMBL" id="AFD06638.1"/>
    </source>
</evidence>
<dbReference type="STRING" id="929556.Solca_1565"/>
<dbReference type="SUPFAM" id="SSF160246">
    <property type="entry name" value="EspE N-terminal domain-like"/>
    <property type="match status" value="1"/>
</dbReference>
<gene>
    <name evidence="5" type="ordered locus">Solca_1565</name>
</gene>
<dbReference type="GO" id="GO:0005886">
    <property type="term" value="C:plasma membrane"/>
    <property type="evidence" value="ECO:0007669"/>
    <property type="project" value="TreeGrafter"/>
</dbReference>
<evidence type="ECO:0000259" key="4">
    <source>
        <dbReference type="PROSITE" id="PS00662"/>
    </source>
</evidence>
<dbReference type="EMBL" id="CP003349">
    <property type="protein sequence ID" value="AFD06638.1"/>
    <property type="molecule type" value="Genomic_DNA"/>
</dbReference>
<evidence type="ECO:0000256" key="2">
    <source>
        <dbReference type="ARBA" id="ARBA00022741"/>
    </source>
</evidence>
<dbReference type="GO" id="GO:0016887">
    <property type="term" value="F:ATP hydrolysis activity"/>
    <property type="evidence" value="ECO:0007669"/>
    <property type="project" value="TreeGrafter"/>
</dbReference>
<dbReference type="RefSeq" id="WP_014679865.1">
    <property type="nucleotide sequence ID" value="NC_017770.1"/>
</dbReference>
<dbReference type="InterPro" id="IPR001482">
    <property type="entry name" value="T2SS/T4SS_dom"/>
</dbReference>
<dbReference type="KEGG" id="scn:Solca_1565"/>
<protein>
    <submittedName>
        <fullName evidence="5">Type II secretory pathway, ATPase PulE/Tfp pilus assembly pathway, ATPase PilB</fullName>
    </submittedName>
</protein>
<dbReference type="AlphaFoldDB" id="H8KTR3"/>
<dbReference type="Proteomes" id="UP000007590">
    <property type="component" value="Chromosome"/>
</dbReference>
<dbReference type="Gene3D" id="3.30.450.90">
    <property type="match status" value="1"/>
</dbReference>
<organism evidence="5 6">
    <name type="scientific">Solitalea canadensis (strain ATCC 29591 / DSM 3403 / JCM 21819 / LMG 8368 / NBRC 15130 / NCIMB 12057 / USAM 9D)</name>
    <name type="common">Flexibacter canadensis</name>
    <dbReference type="NCBI Taxonomy" id="929556"/>
    <lineage>
        <taxon>Bacteria</taxon>
        <taxon>Pseudomonadati</taxon>
        <taxon>Bacteroidota</taxon>
        <taxon>Sphingobacteriia</taxon>
        <taxon>Sphingobacteriales</taxon>
        <taxon>Sphingobacteriaceae</taxon>
        <taxon>Solitalea</taxon>
    </lineage>
</organism>
<dbReference type="SMART" id="SM00382">
    <property type="entry name" value="AAA"/>
    <property type="match status" value="1"/>
</dbReference>
<keyword evidence="6" id="KW-1185">Reference proteome</keyword>
<evidence type="ECO:0000256" key="1">
    <source>
        <dbReference type="ARBA" id="ARBA00006611"/>
    </source>
</evidence>
<dbReference type="InterPro" id="IPR003593">
    <property type="entry name" value="AAA+_ATPase"/>
</dbReference>
<sequence>MDNIDEISFRTEQLQLIKPDQAWHYKVIPETLADNTVHLYIDEGCNQTETKDELEILLGKDIRLQPVKSEQIGKWLSKYYVREQKQAIVESEHIAVGSEDFLISLIREAKNLKSSDIHIEIYEHKCRVRIRIDGMMIERYSLSKQEYPALINKIKIMSNLDIAEKRLPQDGRINFHKNQDKFDIRVSVLPTLHGEKVVLRLLSTEATNIELSTLGFSSFDLENYLEGVKRPNGILLISGPTGSGKTTTLYATLKLLNKETRNVLTIEDPIEYTLEGINQVQLKESIGLSFAAALRNFLRQDPDVIMVGEIRDVETANMAIRAALTGHLVLSTIHTNSAWGTVSRLIDMGVPPFLVANTLNTSVAQRLLRLLCPHCKQKQPFSNNLYPKQFKAFREVSAHYLSVGCDKCYYTGYKGRKAVYEVIPIDAELSNKIKSNRLDITESLSSRGVKSLAENAFELFETGETTLEEIYPLLFNF</sequence>
<keyword evidence="3" id="KW-0067">ATP-binding</keyword>
<dbReference type="InterPro" id="IPR037257">
    <property type="entry name" value="T2SS_E_N_sf"/>
</dbReference>
<dbReference type="GO" id="GO:0005524">
    <property type="term" value="F:ATP binding"/>
    <property type="evidence" value="ECO:0007669"/>
    <property type="project" value="UniProtKB-KW"/>
</dbReference>
<reference evidence="5" key="1">
    <citation type="submission" date="2012-02" db="EMBL/GenBank/DDBJ databases">
        <title>The complete genome of Solitalea canadensis DSM 3403.</title>
        <authorList>
            <consortium name="US DOE Joint Genome Institute (JGI-PGF)"/>
            <person name="Lucas S."/>
            <person name="Copeland A."/>
            <person name="Lapidus A."/>
            <person name="Glavina del Rio T."/>
            <person name="Dalin E."/>
            <person name="Tice H."/>
            <person name="Bruce D."/>
            <person name="Goodwin L."/>
            <person name="Pitluck S."/>
            <person name="Peters L."/>
            <person name="Ovchinnikova G."/>
            <person name="Lu M."/>
            <person name="Kyrpides N."/>
            <person name="Mavromatis K."/>
            <person name="Ivanova N."/>
            <person name="Brettin T."/>
            <person name="Detter J.C."/>
            <person name="Han C."/>
            <person name="Larimer F."/>
            <person name="Land M."/>
            <person name="Hauser L."/>
            <person name="Markowitz V."/>
            <person name="Cheng J.-F."/>
            <person name="Hugenholtz P."/>
            <person name="Woyke T."/>
            <person name="Wu D."/>
            <person name="Spring S."/>
            <person name="Schroeder M."/>
            <person name="Kopitz M."/>
            <person name="Brambilla E."/>
            <person name="Klenk H.-P."/>
            <person name="Eisen J.A."/>
        </authorList>
    </citation>
    <scope>NUCLEOTIDE SEQUENCE</scope>
    <source>
        <strain evidence="5">DSM 3403</strain>
    </source>
</reference>
<dbReference type="eggNOG" id="COG2804">
    <property type="taxonomic scope" value="Bacteria"/>
</dbReference>
<evidence type="ECO:0000256" key="3">
    <source>
        <dbReference type="ARBA" id="ARBA00022840"/>
    </source>
</evidence>
<dbReference type="CDD" id="cd01129">
    <property type="entry name" value="PulE-GspE-like"/>
    <property type="match status" value="1"/>
</dbReference>
<evidence type="ECO:0000313" key="6">
    <source>
        <dbReference type="Proteomes" id="UP000007590"/>
    </source>
</evidence>
<dbReference type="PANTHER" id="PTHR30258">
    <property type="entry name" value="TYPE II SECRETION SYSTEM PROTEIN GSPE-RELATED"/>
    <property type="match status" value="1"/>
</dbReference>
<dbReference type="Pfam" id="PF00437">
    <property type="entry name" value="T2SSE"/>
    <property type="match status" value="1"/>
</dbReference>
<keyword evidence="2" id="KW-0547">Nucleotide-binding</keyword>
<dbReference type="InterPro" id="IPR027417">
    <property type="entry name" value="P-loop_NTPase"/>
</dbReference>
<dbReference type="PROSITE" id="PS00662">
    <property type="entry name" value="T2SP_E"/>
    <property type="match status" value="1"/>
</dbReference>
<dbReference type="Gene3D" id="3.40.50.300">
    <property type="entry name" value="P-loop containing nucleotide triphosphate hydrolases"/>
    <property type="match status" value="1"/>
</dbReference>
<dbReference type="HOGENOM" id="CLU_013446_10_6_10"/>
<name>H8KTR3_SOLCM</name>
<feature type="domain" description="Bacterial type II secretion system protein E" evidence="4">
    <location>
        <begin position="298"/>
        <end position="312"/>
    </location>
</feature>
<dbReference type="SUPFAM" id="SSF52540">
    <property type="entry name" value="P-loop containing nucleoside triphosphate hydrolases"/>
    <property type="match status" value="1"/>
</dbReference>
<proteinExistence type="inferred from homology"/>
<accession>H8KTR3</accession>
<comment type="similarity">
    <text evidence="1">Belongs to the GSP E family.</text>
</comment>
<dbReference type="PANTHER" id="PTHR30258:SF1">
    <property type="entry name" value="PROTEIN TRANSPORT PROTEIN HOFB HOMOLOG"/>
    <property type="match status" value="1"/>
</dbReference>